<gene>
    <name evidence="4" type="ORF">A3D67_03665</name>
</gene>
<comment type="caution">
    <text evidence="4">The sequence shown here is derived from an EMBL/GenBank/DDBJ whole genome shotgun (WGS) entry which is preliminary data.</text>
</comment>
<sequence length="135" mass="15219">MNYSGVGVIVKNKEGKFLLHLRGGNTKRFTDQWCLIGGSPEEGEDPLVCAVREVREESNLTLENPSLLHAFNWDDKSIALIKGEVDTEKEKMILGEGAELRFFTVDEALKMLDSLEYTNPYLDQFKSHARGGSKR</sequence>
<keyword evidence="2" id="KW-0378">Hydrolase</keyword>
<dbReference type="InterPro" id="IPR015797">
    <property type="entry name" value="NUDIX_hydrolase-like_dom_sf"/>
</dbReference>
<feature type="domain" description="Nudix hydrolase" evidence="3">
    <location>
        <begin position="1"/>
        <end position="126"/>
    </location>
</feature>
<dbReference type="Gene3D" id="3.90.79.10">
    <property type="entry name" value="Nucleoside Triphosphate Pyrophosphohydrolase"/>
    <property type="match status" value="1"/>
</dbReference>
<dbReference type="PROSITE" id="PS00893">
    <property type="entry name" value="NUDIX_BOX"/>
    <property type="match status" value="1"/>
</dbReference>
<dbReference type="GO" id="GO:0016787">
    <property type="term" value="F:hydrolase activity"/>
    <property type="evidence" value="ECO:0007669"/>
    <property type="project" value="UniProtKB-KW"/>
</dbReference>
<dbReference type="SUPFAM" id="SSF55811">
    <property type="entry name" value="Nudix"/>
    <property type="match status" value="1"/>
</dbReference>
<name>A0A1G2DA29_9BACT</name>
<dbReference type="PANTHER" id="PTHR43046:SF14">
    <property type="entry name" value="MUTT_NUDIX FAMILY PROTEIN"/>
    <property type="match status" value="1"/>
</dbReference>
<protein>
    <recommendedName>
        <fullName evidence="3">Nudix hydrolase domain-containing protein</fullName>
    </recommendedName>
</protein>
<reference evidence="4 5" key="1">
    <citation type="journal article" date="2016" name="Nat. Commun.">
        <title>Thousands of microbial genomes shed light on interconnected biogeochemical processes in an aquifer system.</title>
        <authorList>
            <person name="Anantharaman K."/>
            <person name="Brown C.T."/>
            <person name="Hug L.A."/>
            <person name="Sharon I."/>
            <person name="Castelle C.J."/>
            <person name="Probst A.J."/>
            <person name="Thomas B.C."/>
            <person name="Singh A."/>
            <person name="Wilkins M.J."/>
            <person name="Karaoz U."/>
            <person name="Brodie E.L."/>
            <person name="Williams K.H."/>
            <person name="Hubbard S.S."/>
            <person name="Banfield J.F."/>
        </authorList>
    </citation>
    <scope>NUCLEOTIDE SEQUENCE [LARGE SCALE GENOMIC DNA]</scope>
</reference>
<evidence type="ECO:0000256" key="2">
    <source>
        <dbReference type="ARBA" id="ARBA00022801"/>
    </source>
</evidence>
<evidence type="ECO:0000256" key="1">
    <source>
        <dbReference type="ARBA" id="ARBA00001946"/>
    </source>
</evidence>
<dbReference type="PANTHER" id="PTHR43046">
    <property type="entry name" value="GDP-MANNOSE MANNOSYL HYDROLASE"/>
    <property type="match status" value="1"/>
</dbReference>
<dbReference type="InterPro" id="IPR000086">
    <property type="entry name" value="NUDIX_hydrolase_dom"/>
</dbReference>
<accession>A0A1G2DA29</accession>
<dbReference type="Pfam" id="PF00293">
    <property type="entry name" value="NUDIX"/>
    <property type="match status" value="1"/>
</dbReference>
<dbReference type="InterPro" id="IPR020084">
    <property type="entry name" value="NUDIX_hydrolase_CS"/>
</dbReference>
<proteinExistence type="predicted"/>
<dbReference type="AlphaFoldDB" id="A0A1G2DA29"/>
<dbReference type="EMBL" id="MHLN01000040">
    <property type="protein sequence ID" value="OGZ10466.1"/>
    <property type="molecule type" value="Genomic_DNA"/>
</dbReference>
<evidence type="ECO:0000259" key="3">
    <source>
        <dbReference type="PROSITE" id="PS51462"/>
    </source>
</evidence>
<dbReference type="Proteomes" id="UP000178099">
    <property type="component" value="Unassembled WGS sequence"/>
</dbReference>
<evidence type="ECO:0000313" key="4">
    <source>
        <dbReference type="EMBL" id="OGZ10466.1"/>
    </source>
</evidence>
<comment type="cofactor">
    <cofactor evidence="1">
        <name>Mg(2+)</name>
        <dbReference type="ChEBI" id="CHEBI:18420"/>
    </cofactor>
</comment>
<evidence type="ECO:0000313" key="5">
    <source>
        <dbReference type="Proteomes" id="UP000178099"/>
    </source>
</evidence>
<organism evidence="4 5">
    <name type="scientific">Candidatus Lloydbacteria bacterium RIFCSPHIGHO2_02_FULL_51_22</name>
    <dbReference type="NCBI Taxonomy" id="1798663"/>
    <lineage>
        <taxon>Bacteria</taxon>
        <taxon>Candidatus Lloydiibacteriota</taxon>
    </lineage>
</organism>
<dbReference type="PROSITE" id="PS51462">
    <property type="entry name" value="NUDIX"/>
    <property type="match status" value="1"/>
</dbReference>